<dbReference type="Pfam" id="PF08372">
    <property type="entry name" value="PRT_C"/>
    <property type="match status" value="1"/>
</dbReference>
<dbReference type="PANTHER" id="PTHR45911">
    <property type="entry name" value="C2 DOMAIN-CONTAINING PROTEIN"/>
    <property type="match status" value="1"/>
</dbReference>
<feature type="transmembrane region" description="Helical" evidence="9">
    <location>
        <begin position="858"/>
        <end position="877"/>
    </location>
</feature>
<keyword evidence="6 9" id="KW-1133">Transmembrane helix</keyword>
<dbReference type="EMBL" id="JAYRBN010000091">
    <property type="protein sequence ID" value="KAL2730323.1"/>
    <property type="molecule type" value="Genomic_DNA"/>
</dbReference>
<keyword evidence="3" id="KW-0479">Metal-binding</keyword>
<feature type="compositionally biased region" description="Polar residues" evidence="8">
    <location>
        <begin position="783"/>
        <end position="793"/>
    </location>
</feature>
<feature type="compositionally biased region" description="Polar residues" evidence="8">
    <location>
        <begin position="112"/>
        <end position="121"/>
    </location>
</feature>
<feature type="region of interest" description="Disordered" evidence="8">
    <location>
        <begin position="90"/>
        <end position="208"/>
    </location>
</feature>
<comment type="caution">
    <text evidence="11">The sequence shown here is derived from an EMBL/GenBank/DDBJ whole genome shotgun (WGS) entry which is preliminary data.</text>
</comment>
<dbReference type="InterPro" id="IPR035892">
    <property type="entry name" value="C2_domain_sf"/>
</dbReference>
<feature type="region of interest" description="Disordered" evidence="8">
    <location>
        <begin position="1"/>
        <end position="63"/>
    </location>
</feature>
<feature type="compositionally biased region" description="Polar residues" evidence="8">
    <location>
        <begin position="180"/>
        <end position="190"/>
    </location>
</feature>
<dbReference type="CDD" id="cd08377">
    <property type="entry name" value="C2C_MCTP_PRT"/>
    <property type="match status" value="1"/>
</dbReference>
<dbReference type="InterPro" id="IPR000008">
    <property type="entry name" value="C2_dom"/>
</dbReference>
<keyword evidence="2 9" id="KW-0812">Transmembrane</keyword>
<evidence type="ECO:0000256" key="3">
    <source>
        <dbReference type="ARBA" id="ARBA00022723"/>
    </source>
</evidence>
<dbReference type="PROSITE" id="PS50004">
    <property type="entry name" value="C2"/>
    <property type="match status" value="3"/>
</dbReference>
<dbReference type="CDD" id="cd08376">
    <property type="entry name" value="C2B_MCTP_PRT"/>
    <property type="match status" value="1"/>
</dbReference>
<sequence length="958" mass="109083">MSKSVELLAGSEDSEPIPADNTTEERSRLNLNGSRQLSKSATELRDNEIEKLSPSRRGEVGGESGVIHHHRHHRHATSVAQRTHTFFATLKSRWARSRSKERKKSKDGGGVPSTQEATTFKTPGIESDYTADYSSEHSRSSSATQSPARHCLKHPESPLTRVGREKILTLQEDSPGKCSDASSKGSLNRQSFKDVHTSEEARGSMSNQDGAFVQDEVIRRRELALRQHAFFQLRLHIRRGANLMAMDRCGASDPYVKIKSAGRLLHKSRTVHRDLNPVWDESVTLPIEDPFQPLTIKVFDYDWGLQDDFMGAAQLDLTQFDLGYAQDVTLELKDPARPKQHLGEICLTATLWPRNQQEKEQYFQKTNRLADVNRKLKSQIWSSVVTIVLVEAKSLLPMDIEGLSDPYVKFRLGTEKYKSKVVNKTLNPVWLEQFDLHLYEDPYLGQELEVTVWDRDRSHQDDLMGKTVIDLATLERETTHRLWRDLEDGSGSIFLLLTISGTTASETISDLAAHEETPRERTNLIQRYSLLNTLQRPRDVGHLTVKIYRAQGLAAADLGGKSDPFCVLELVNARLQTQTEYKTLAPNWQKIFTFNVKDINSVLEVTVYDEDRDHKVEFLGKVAIPLLRIRNGEKRWYALKDKKLRGRAKGNSPQILLEMTVIWNVFRACIRTLNPKEKKYMEPEIKFKRQVFLRNVLRLKAIILFFIEMGKSCWEWESKPRSIIALTLFVLGCYYFEPYMIPALALLILLKYYLLNKEDGSGFNQWICGQVAAVTGASLTHQTSPHFQDTSDMMSDDGPVTPGDDDDDEDDKDKEEKKSLKERLQAIQEVTQTVQNSIGYIASLCERIKNLFNFTIPYLSYLAMTLTIIGAAVLYYIPVRYLILAWGVNKFSRKIFRPHSVPNNEVLDLISRVPDDEEILNYRELKPLPTADCERGGGSGVSGGNTAKREQRKKHKAA</sequence>
<dbReference type="GO" id="GO:0046872">
    <property type="term" value="F:metal ion binding"/>
    <property type="evidence" value="ECO:0007669"/>
    <property type="project" value="UniProtKB-KW"/>
</dbReference>
<feature type="compositionally biased region" description="Acidic residues" evidence="8">
    <location>
        <begin position="803"/>
        <end position="813"/>
    </location>
</feature>
<feature type="compositionally biased region" description="Basic and acidic residues" evidence="8">
    <location>
        <begin position="191"/>
        <end position="202"/>
    </location>
</feature>
<dbReference type="CDD" id="cd04042">
    <property type="entry name" value="C2A_MCTP_PRT"/>
    <property type="match status" value="1"/>
</dbReference>
<dbReference type="AlphaFoldDB" id="A0ABD2BCT4"/>
<dbReference type="Pfam" id="PF00168">
    <property type="entry name" value="C2"/>
    <property type="match status" value="3"/>
</dbReference>
<feature type="compositionally biased region" description="Basic residues" evidence="8">
    <location>
        <begin position="93"/>
        <end position="105"/>
    </location>
</feature>
<feature type="domain" description="C2" evidence="10">
    <location>
        <begin position="526"/>
        <end position="641"/>
    </location>
</feature>
<evidence type="ECO:0000256" key="6">
    <source>
        <dbReference type="ARBA" id="ARBA00022989"/>
    </source>
</evidence>
<evidence type="ECO:0000259" key="10">
    <source>
        <dbReference type="PROSITE" id="PS50004"/>
    </source>
</evidence>
<evidence type="ECO:0000256" key="8">
    <source>
        <dbReference type="SAM" id="MobiDB-lite"/>
    </source>
</evidence>
<dbReference type="InterPro" id="IPR013583">
    <property type="entry name" value="MCTP_C"/>
</dbReference>
<organism evidence="11 12">
    <name type="scientific">Vespula maculifrons</name>
    <name type="common">Eastern yellow jacket</name>
    <name type="synonym">Wasp</name>
    <dbReference type="NCBI Taxonomy" id="7453"/>
    <lineage>
        <taxon>Eukaryota</taxon>
        <taxon>Metazoa</taxon>
        <taxon>Ecdysozoa</taxon>
        <taxon>Arthropoda</taxon>
        <taxon>Hexapoda</taxon>
        <taxon>Insecta</taxon>
        <taxon>Pterygota</taxon>
        <taxon>Neoptera</taxon>
        <taxon>Endopterygota</taxon>
        <taxon>Hymenoptera</taxon>
        <taxon>Apocrita</taxon>
        <taxon>Aculeata</taxon>
        <taxon>Vespoidea</taxon>
        <taxon>Vespidae</taxon>
        <taxon>Vespinae</taxon>
        <taxon>Vespula</taxon>
    </lineage>
</organism>
<gene>
    <name evidence="11" type="ORF">V1477_016134</name>
</gene>
<evidence type="ECO:0000256" key="5">
    <source>
        <dbReference type="ARBA" id="ARBA00022837"/>
    </source>
</evidence>
<comment type="subcellular location">
    <subcellularLocation>
        <location evidence="1">Membrane</location>
        <topology evidence="1">Multi-pass membrane protein</topology>
    </subcellularLocation>
</comment>
<protein>
    <submittedName>
        <fullName evidence="11">Multiple C2 and transmembrane domain-containing protein isoform X1</fullName>
    </submittedName>
</protein>
<evidence type="ECO:0000313" key="11">
    <source>
        <dbReference type="EMBL" id="KAL2730323.1"/>
    </source>
</evidence>
<keyword evidence="7 9" id="KW-0472">Membrane</keyword>
<feature type="compositionally biased region" description="Basic and acidic residues" evidence="8">
    <location>
        <begin position="42"/>
        <end position="60"/>
    </location>
</feature>
<dbReference type="FunFam" id="2.60.40.150:FF:000050">
    <property type="entry name" value="Multiple C2 and transmembrane domain containing 1"/>
    <property type="match status" value="1"/>
</dbReference>
<proteinExistence type="predicted"/>
<feature type="region of interest" description="Disordered" evidence="8">
    <location>
        <begin position="783"/>
        <end position="819"/>
    </location>
</feature>
<feature type="region of interest" description="Disordered" evidence="8">
    <location>
        <begin position="929"/>
        <end position="958"/>
    </location>
</feature>
<feature type="compositionally biased region" description="Polar residues" evidence="8">
    <location>
        <begin position="29"/>
        <end position="41"/>
    </location>
</feature>
<evidence type="ECO:0000256" key="1">
    <source>
        <dbReference type="ARBA" id="ARBA00004141"/>
    </source>
</evidence>
<dbReference type="SUPFAM" id="SSF49562">
    <property type="entry name" value="C2 domain (Calcium/lipid-binding domain, CaLB)"/>
    <property type="match status" value="3"/>
</dbReference>
<dbReference type="Gene3D" id="2.60.40.150">
    <property type="entry name" value="C2 domain"/>
    <property type="match status" value="3"/>
</dbReference>
<evidence type="ECO:0000256" key="4">
    <source>
        <dbReference type="ARBA" id="ARBA00022737"/>
    </source>
</evidence>
<reference evidence="11 12" key="1">
    <citation type="journal article" date="2024" name="Ann. Entomol. Soc. Am.">
        <title>Genomic analyses of the southern and eastern yellowjacket wasps (Hymenoptera: Vespidae) reveal evolutionary signatures of social life.</title>
        <authorList>
            <person name="Catto M.A."/>
            <person name="Caine P.B."/>
            <person name="Orr S.E."/>
            <person name="Hunt B.G."/>
            <person name="Goodisman M.A.D."/>
        </authorList>
    </citation>
    <scope>NUCLEOTIDE SEQUENCE [LARGE SCALE GENOMIC DNA]</scope>
    <source>
        <strain evidence="11">232</strain>
        <tissue evidence="11">Head and thorax</tissue>
    </source>
</reference>
<dbReference type="FunFam" id="2.60.40.150:FF:000167">
    <property type="entry name" value="Multiple C2 domains, transmembrane 2a"/>
    <property type="match status" value="1"/>
</dbReference>
<dbReference type="SMART" id="SM00239">
    <property type="entry name" value="C2"/>
    <property type="match status" value="3"/>
</dbReference>
<feature type="domain" description="C2" evidence="10">
    <location>
        <begin position="368"/>
        <end position="484"/>
    </location>
</feature>
<evidence type="ECO:0000313" key="12">
    <source>
        <dbReference type="Proteomes" id="UP001607303"/>
    </source>
</evidence>
<evidence type="ECO:0000256" key="2">
    <source>
        <dbReference type="ARBA" id="ARBA00022692"/>
    </source>
</evidence>
<name>A0ABD2BCT4_VESMC</name>
<evidence type="ECO:0000256" key="9">
    <source>
        <dbReference type="SAM" id="Phobius"/>
    </source>
</evidence>
<dbReference type="PRINTS" id="PR00360">
    <property type="entry name" value="C2DOMAIN"/>
</dbReference>
<keyword evidence="4" id="KW-0677">Repeat</keyword>
<feature type="transmembrane region" description="Helical" evidence="9">
    <location>
        <begin position="722"/>
        <end position="750"/>
    </location>
</feature>
<dbReference type="GO" id="GO:0016020">
    <property type="term" value="C:membrane"/>
    <property type="evidence" value="ECO:0007669"/>
    <property type="project" value="UniProtKB-SubCell"/>
</dbReference>
<keyword evidence="12" id="KW-1185">Reference proteome</keyword>
<dbReference type="Proteomes" id="UP001607303">
    <property type="component" value="Unassembled WGS sequence"/>
</dbReference>
<keyword evidence="5" id="KW-0106">Calcium</keyword>
<accession>A0ABD2BCT4</accession>
<dbReference type="PANTHER" id="PTHR45911:SF4">
    <property type="entry name" value="MULTIPLE C2 AND TRANSMEMBRANE DOMAIN-CONTAINING PROTEIN"/>
    <property type="match status" value="1"/>
</dbReference>
<evidence type="ECO:0000256" key="7">
    <source>
        <dbReference type="ARBA" id="ARBA00023136"/>
    </source>
</evidence>
<feature type="domain" description="C2" evidence="10">
    <location>
        <begin position="214"/>
        <end position="332"/>
    </location>
</feature>